<name>A0ABV9LYG1_9ALTE</name>
<feature type="domain" description="Rhodanese" evidence="2">
    <location>
        <begin position="50"/>
        <end position="141"/>
    </location>
</feature>
<gene>
    <name evidence="3" type="ORF">ACFO4O_12180</name>
</gene>
<dbReference type="Gene3D" id="3.40.250.10">
    <property type="entry name" value="Rhodanese-like domain"/>
    <property type="match status" value="1"/>
</dbReference>
<reference evidence="4" key="1">
    <citation type="journal article" date="2019" name="Int. J. Syst. Evol. Microbiol.">
        <title>The Global Catalogue of Microorganisms (GCM) 10K type strain sequencing project: providing services to taxonomists for standard genome sequencing and annotation.</title>
        <authorList>
            <consortium name="The Broad Institute Genomics Platform"/>
            <consortium name="The Broad Institute Genome Sequencing Center for Infectious Disease"/>
            <person name="Wu L."/>
            <person name="Ma J."/>
        </authorList>
    </citation>
    <scope>NUCLEOTIDE SEQUENCE [LARGE SCALE GENOMIC DNA]</scope>
    <source>
        <strain evidence="4">KACC 12507</strain>
    </source>
</reference>
<keyword evidence="1" id="KW-0472">Membrane</keyword>
<dbReference type="InterPro" id="IPR036873">
    <property type="entry name" value="Rhodanese-like_dom_sf"/>
</dbReference>
<evidence type="ECO:0000313" key="3">
    <source>
        <dbReference type="EMBL" id="MFC4700921.1"/>
    </source>
</evidence>
<dbReference type="SUPFAM" id="SSF52821">
    <property type="entry name" value="Rhodanese/Cell cycle control phosphatase"/>
    <property type="match status" value="1"/>
</dbReference>
<evidence type="ECO:0000256" key="1">
    <source>
        <dbReference type="SAM" id="Phobius"/>
    </source>
</evidence>
<dbReference type="InterPro" id="IPR001763">
    <property type="entry name" value="Rhodanese-like_dom"/>
</dbReference>
<dbReference type="CDD" id="cd00158">
    <property type="entry name" value="RHOD"/>
    <property type="match status" value="1"/>
</dbReference>
<dbReference type="RefSeq" id="WP_382408901.1">
    <property type="nucleotide sequence ID" value="NZ_JBHSGU010000005.1"/>
</dbReference>
<dbReference type="InterPro" id="IPR050229">
    <property type="entry name" value="GlpE_sulfurtransferase"/>
</dbReference>
<dbReference type="PANTHER" id="PTHR43031:SF18">
    <property type="entry name" value="RHODANESE-RELATED SULFURTRANSFERASES"/>
    <property type="match status" value="1"/>
</dbReference>
<keyword evidence="1" id="KW-0812">Transmembrane</keyword>
<feature type="transmembrane region" description="Helical" evidence="1">
    <location>
        <begin position="12"/>
        <end position="30"/>
    </location>
</feature>
<evidence type="ECO:0000313" key="4">
    <source>
        <dbReference type="Proteomes" id="UP001595897"/>
    </source>
</evidence>
<accession>A0ABV9LYG1</accession>
<comment type="caution">
    <text evidence="3">The sequence shown here is derived from an EMBL/GenBank/DDBJ whole genome shotgun (WGS) entry which is preliminary data.</text>
</comment>
<dbReference type="Proteomes" id="UP001595897">
    <property type="component" value="Unassembled WGS sequence"/>
</dbReference>
<dbReference type="PROSITE" id="PS50206">
    <property type="entry name" value="RHODANESE_3"/>
    <property type="match status" value="1"/>
</dbReference>
<keyword evidence="1" id="KW-1133">Transmembrane helix</keyword>
<organism evidence="3 4">
    <name type="scientific">Glaciecola siphonariae</name>
    <dbReference type="NCBI Taxonomy" id="521012"/>
    <lineage>
        <taxon>Bacteria</taxon>
        <taxon>Pseudomonadati</taxon>
        <taxon>Pseudomonadota</taxon>
        <taxon>Gammaproteobacteria</taxon>
        <taxon>Alteromonadales</taxon>
        <taxon>Alteromonadaceae</taxon>
        <taxon>Glaciecola</taxon>
    </lineage>
</organism>
<keyword evidence="4" id="KW-1185">Reference proteome</keyword>
<dbReference type="EMBL" id="JBHSGU010000005">
    <property type="protein sequence ID" value="MFC4700921.1"/>
    <property type="molecule type" value="Genomic_DNA"/>
</dbReference>
<dbReference type="Pfam" id="PF00581">
    <property type="entry name" value="Rhodanese"/>
    <property type="match status" value="1"/>
</dbReference>
<proteinExistence type="predicted"/>
<sequence>MDQLIEFARDNLILSAIWVALVVILAYSFISPLLSKTKRVDNHGATLLINKKDAVLLDIRPQKDFKAGHIVGARQIKPEEVREGNFTKLEKFKNTPIIVVCAMGNLASGTANKMAKQGFTDVNVLSGGMNAWQSAGLPVEK</sequence>
<dbReference type="PANTHER" id="PTHR43031">
    <property type="entry name" value="FAD-DEPENDENT OXIDOREDUCTASE"/>
    <property type="match status" value="1"/>
</dbReference>
<protein>
    <submittedName>
        <fullName evidence="3">Rhodanese-like domain-containing protein</fullName>
    </submittedName>
</protein>
<dbReference type="SMART" id="SM00450">
    <property type="entry name" value="RHOD"/>
    <property type="match status" value="1"/>
</dbReference>
<evidence type="ECO:0000259" key="2">
    <source>
        <dbReference type="PROSITE" id="PS50206"/>
    </source>
</evidence>